<dbReference type="EMBL" id="MK360096">
    <property type="protein sequence ID" value="QCC70454.1"/>
    <property type="molecule type" value="Genomic_DNA"/>
</dbReference>
<evidence type="ECO:0000313" key="1">
    <source>
        <dbReference type="EMBL" id="QCC70454.1"/>
    </source>
</evidence>
<name>A0A4D6IXF9_SALER</name>
<reference evidence="1" key="1">
    <citation type="submission" date="2019-01" db="EMBL/GenBank/DDBJ databases">
        <title>Characterization of mcr-5 harboring Salmonella enterica subsp. enterica serovar Typhimurium isolates from animal and food origin in Germany.</title>
        <authorList>
            <person name="Borowiak M."/>
            <person name="Hammerl J.A."/>
            <person name="Deneke C."/>
            <person name="Fischer J."/>
            <person name="Szabo I."/>
            <person name="Malorny B."/>
        </authorList>
    </citation>
    <scope>NUCLEOTIDE SEQUENCE</scope>
    <source>
        <strain evidence="1">13-SA02717</strain>
        <plasmid evidence="1">pSE13-SA02717</plasmid>
    </source>
</reference>
<accession>A0A4D6IXF9</accession>
<geneLocation type="plasmid" evidence="1">
    <name>pSE13-SA02717</name>
</geneLocation>
<protein>
    <submittedName>
        <fullName evidence="1">Uncharacterized protein</fullName>
    </submittedName>
</protein>
<keyword evidence="1" id="KW-0614">Plasmid</keyword>
<organism evidence="1">
    <name type="scientific">Salmonella enterica</name>
    <name type="common">Salmonella choleraesuis</name>
    <dbReference type="NCBI Taxonomy" id="28901"/>
    <lineage>
        <taxon>Bacteria</taxon>
        <taxon>Pseudomonadati</taxon>
        <taxon>Pseudomonadota</taxon>
        <taxon>Gammaproteobacteria</taxon>
        <taxon>Enterobacterales</taxon>
        <taxon>Enterobacteriaceae</taxon>
        <taxon>Salmonella</taxon>
    </lineage>
</organism>
<dbReference type="AlphaFoldDB" id="A0A4D6IXF9"/>
<proteinExistence type="predicted"/>
<sequence length="38" mass="4587">MHGSRPLVVFLYKLDRKCCMSSQPENYTDNHDHHRKNE</sequence>